<dbReference type="Gene3D" id="3.40.50.300">
    <property type="entry name" value="P-loop containing nucleotide triphosphate hydrolases"/>
    <property type="match status" value="2"/>
</dbReference>
<dbReference type="Proteomes" id="UP000000214">
    <property type="component" value="Chromosome"/>
</dbReference>
<protein>
    <recommendedName>
        <fullName evidence="7">DNA 3'-5' helicase</fullName>
        <ecNumber evidence="7">5.6.2.4</ecNumber>
    </recommendedName>
</protein>
<dbReference type="GO" id="GO:0005829">
    <property type="term" value="C:cytosol"/>
    <property type="evidence" value="ECO:0007669"/>
    <property type="project" value="TreeGrafter"/>
</dbReference>
<evidence type="ECO:0000256" key="9">
    <source>
        <dbReference type="PROSITE-ProRule" id="PRU00560"/>
    </source>
</evidence>
<organism evidence="11 12">
    <name type="scientific">Acidipropionibacterium acidipropionici (strain ATCC 4875 / DSM 20272 / JCM 6432 / NBRC 12425 / NCIMB 8070 / 4)</name>
    <name type="common">Propionibacterium acidipropionici</name>
    <dbReference type="NCBI Taxonomy" id="1171373"/>
    <lineage>
        <taxon>Bacteria</taxon>
        <taxon>Bacillati</taxon>
        <taxon>Actinomycetota</taxon>
        <taxon>Actinomycetes</taxon>
        <taxon>Propionibacteriales</taxon>
        <taxon>Propionibacteriaceae</taxon>
        <taxon>Acidipropionibacterium</taxon>
    </lineage>
</organism>
<evidence type="ECO:0000256" key="8">
    <source>
        <dbReference type="ARBA" id="ARBA00048988"/>
    </source>
</evidence>
<dbReference type="GO" id="GO:0000725">
    <property type="term" value="P:recombinational repair"/>
    <property type="evidence" value="ECO:0007669"/>
    <property type="project" value="TreeGrafter"/>
</dbReference>
<dbReference type="HOGENOM" id="CLU_023846_0_0_11"/>
<dbReference type="PANTHER" id="PTHR11070:SF45">
    <property type="entry name" value="DNA 3'-5' HELICASE"/>
    <property type="match status" value="1"/>
</dbReference>
<dbReference type="PATRIC" id="fig|1171373.8.peg.327"/>
<sequence>MAESTLIMTKQANDIDGSVKQKAYTFLQKLINDDSAPGLHIEPIVGAVDRRVRTGRVDDKYRAVLFKLAGEMPTYVVHGIWMHDEAIRQARITKFRMNPVNGVAEIIQEEAAAELEPQPERHPAIVEPEVAAPVEEPARPQPLLSVSMAELVELGIDSRLAQRAVQMTDDRAFNALVESAPTWQSEALLALATGSSLDDVRRDLFEAPEEVAAKEKVDAAPEEPVVPGSDQELIAALKKPASRMQFAKIKGADELRRVIEDGDFGAWRVFLHPVQRTWVQKNTNGPLRLAGGAGTGKTVVVVHRARRLAKDRPDARIVMTTFTRNLADDLASSLKSLDPQVPQVGLGENGVHVTGIDALASAVIRSARPGEVAAAAQKMLGTARADVGGRVDKHLWGTVASEVAELPEKLRNPRFLESEYEMVVLPNGIVDEAGYLRVRRPGRGVRLNKGARQAVWKAVARYREEEALQGCADFAEKAAIAAECLKARVADGGHVADHVLVDEGQDLKPSHWMLIRALVGARANDIFIAEDGHQRIYGQKVVLSHYGIETRGRSRRLTLNYRTTAENLRWATALLQGVSYEDLEGEEDTVDGYRSARHGVTPVVEQCSGLVEELDVTARTLKRWIDEAKDSGRSEALAVLVRDKQQRDRVVSGLNERGVAARAVDRGGVGAGGVDEPVVMTMHRAKGTEFTKVVLFDVDPSGVGRTPHGYDFSEEDQADAQKRERSLLYVAASRARDELAVSYSNVFHH</sequence>
<evidence type="ECO:0000313" key="11">
    <source>
        <dbReference type="EMBL" id="AFV88177.1"/>
    </source>
</evidence>
<comment type="catalytic activity">
    <reaction evidence="8">
        <text>ATP + H2O = ADP + phosphate + H(+)</text>
        <dbReference type="Rhea" id="RHEA:13065"/>
        <dbReference type="ChEBI" id="CHEBI:15377"/>
        <dbReference type="ChEBI" id="CHEBI:15378"/>
        <dbReference type="ChEBI" id="CHEBI:30616"/>
        <dbReference type="ChEBI" id="CHEBI:43474"/>
        <dbReference type="ChEBI" id="CHEBI:456216"/>
        <dbReference type="EC" id="5.6.2.4"/>
    </reaction>
</comment>
<evidence type="ECO:0000256" key="1">
    <source>
        <dbReference type="ARBA" id="ARBA00022741"/>
    </source>
</evidence>
<dbReference type="Pfam" id="PF13361">
    <property type="entry name" value="UvrD_C"/>
    <property type="match status" value="1"/>
</dbReference>
<dbReference type="InterPro" id="IPR014017">
    <property type="entry name" value="DNA_helicase_UvrD-like_C"/>
</dbReference>
<proteinExistence type="predicted"/>
<comment type="catalytic activity">
    <reaction evidence="6">
        <text>Couples ATP hydrolysis with the unwinding of duplex DNA by translocating in the 3'-5' direction.</text>
        <dbReference type="EC" id="5.6.2.4"/>
    </reaction>
</comment>
<dbReference type="InterPro" id="IPR014016">
    <property type="entry name" value="UvrD-like_ATP-bd"/>
</dbReference>
<keyword evidence="3 9" id="KW-0347">Helicase</keyword>
<dbReference type="PROSITE" id="PS51198">
    <property type="entry name" value="UVRD_HELICASE_ATP_BIND"/>
    <property type="match status" value="1"/>
</dbReference>
<feature type="binding site" evidence="9">
    <location>
        <begin position="291"/>
        <end position="298"/>
    </location>
    <ligand>
        <name>ATP</name>
        <dbReference type="ChEBI" id="CHEBI:30616"/>
    </ligand>
</feature>
<dbReference type="RefSeq" id="WP_015069094.1">
    <property type="nucleotide sequence ID" value="NC_019395.1"/>
</dbReference>
<reference evidence="11 12" key="1">
    <citation type="journal article" date="2012" name="BMC Genomics">
        <title>The genome sequence of Propionibacterium acidipropionici provides insights into its biotechnological and industrial potential.</title>
        <authorList>
            <person name="Parizzi L.P."/>
            <person name="Grassi M.C."/>
            <person name="Llerena L.A."/>
            <person name="Carazzolle M.F."/>
            <person name="Queiroz V.L."/>
            <person name="Lunardi I."/>
            <person name="Zeidler A.F."/>
            <person name="Teixeira P.J."/>
            <person name="Mieczkowski P."/>
            <person name="Rincones J."/>
            <person name="Pereira G.A."/>
        </authorList>
    </citation>
    <scope>NUCLEOTIDE SEQUENCE [LARGE SCALE GENOMIC DNA]</scope>
    <source>
        <strain evidence="12">ATCC 4875 / DSM 20272 / JCM 6432 / NBRC 12425 / NCIMB 8070</strain>
    </source>
</reference>
<evidence type="ECO:0000259" key="10">
    <source>
        <dbReference type="PROSITE" id="PS51198"/>
    </source>
</evidence>
<evidence type="ECO:0000313" key="12">
    <source>
        <dbReference type="Proteomes" id="UP000000214"/>
    </source>
</evidence>
<dbReference type="Pfam" id="PF00580">
    <property type="entry name" value="UvrD-helicase"/>
    <property type="match status" value="1"/>
</dbReference>
<dbReference type="KEGG" id="pbo:PACID_03280"/>
<evidence type="ECO:0000256" key="2">
    <source>
        <dbReference type="ARBA" id="ARBA00022801"/>
    </source>
</evidence>
<dbReference type="EC" id="5.6.2.4" evidence="7"/>
<dbReference type="eggNOG" id="COG0210">
    <property type="taxonomic scope" value="Bacteria"/>
</dbReference>
<gene>
    <name evidence="11" type="ordered locus">PACID_03280</name>
</gene>
<dbReference type="InterPro" id="IPR027417">
    <property type="entry name" value="P-loop_NTPase"/>
</dbReference>
<dbReference type="PANTHER" id="PTHR11070">
    <property type="entry name" value="UVRD / RECB / PCRA DNA HELICASE FAMILY MEMBER"/>
    <property type="match status" value="1"/>
</dbReference>
<dbReference type="EMBL" id="CP003493">
    <property type="protein sequence ID" value="AFV88177.1"/>
    <property type="molecule type" value="Genomic_DNA"/>
</dbReference>
<evidence type="ECO:0000256" key="6">
    <source>
        <dbReference type="ARBA" id="ARBA00034617"/>
    </source>
</evidence>
<dbReference type="STRING" id="1171373.PACID_03280"/>
<dbReference type="GO" id="GO:0043138">
    <property type="term" value="F:3'-5' DNA helicase activity"/>
    <property type="evidence" value="ECO:0007669"/>
    <property type="project" value="UniProtKB-EC"/>
</dbReference>
<dbReference type="SUPFAM" id="SSF52540">
    <property type="entry name" value="P-loop containing nucleoside triphosphate hydrolases"/>
    <property type="match status" value="1"/>
</dbReference>
<name>K7S0Q7_ACIA4</name>
<dbReference type="GO" id="GO:0016887">
    <property type="term" value="F:ATP hydrolysis activity"/>
    <property type="evidence" value="ECO:0007669"/>
    <property type="project" value="RHEA"/>
</dbReference>
<keyword evidence="1 9" id="KW-0547">Nucleotide-binding</keyword>
<evidence type="ECO:0000256" key="5">
    <source>
        <dbReference type="ARBA" id="ARBA00023235"/>
    </source>
</evidence>
<feature type="domain" description="UvrD-like helicase ATP-binding" evidence="10">
    <location>
        <begin position="270"/>
        <end position="571"/>
    </location>
</feature>
<dbReference type="GO" id="GO:0005524">
    <property type="term" value="F:ATP binding"/>
    <property type="evidence" value="ECO:0007669"/>
    <property type="project" value="UniProtKB-UniRule"/>
</dbReference>
<keyword evidence="2 9" id="KW-0378">Hydrolase</keyword>
<keyword evidence="4 9" id="KW-0067">ATP-binding</keyword>
<dbReference type="GO" id="GO:0003677">
    <property type="term" value="F:DNA binding"/>
    <property type="evidence" value="ECO:0007669"/>
    <property type="project" value="InterPro"/>
</dbReference>
<evidence type="ECO:0000256" key="7">
    <source>
        <dbReference type="ARBA" id="ARBA00034808"/>
    </source>
</evidence>
<dbReference type="AlphaFoldDB" id="K7S0Q7"/>
<keyword evidence="5" id="KW-0413">Isomerase</keyword>
<evidence type="ECO:0000256" key="3">
    <source>
        <dbReference type="ARBA" id="ARBA00022806"/>
    </source>
</evidence>
<evidence type="ECO:0000256" key="4">
    <source>
        <dbReference type="ARBA" id="ARBA00022840"/>
    </source>
</evidence>
<accession>K7S0Q7</accession>
<dbReference type="InterPro" id="IPR000212">
    <property type="entry name" value="DNA_helicase_UvrD/REP"/>
</dbReference>